<dbReference type="RefSeq" id="WP_148594012.1">
    <property type="nucleotide sequence ID" value="NZ_CP042997.1"/>
</dbReference>
<name>A0A5B9W0E7_9BACT</name>
<accession>A0A5B9W0E7</accession>
<proteinExistence type="predicted"/>
<organism evidence="2 3">
    <name type="scientific">Aquisphaera giovannonii</name>
    <dbReference type="NCBI Taxonomy" id="406548"/>
    <lineage>
        <taxon>Bacteria</taxon>
        <taxon>Pseudomonadati</taxon>
        <taxon>Planctomycetota</taxon>
        <taxon>Planctomycetia</taxon>
        <taxon>Isosphaerales</taxon>
        <taxon>Isosphaeraceae</taxon>
        <taxon>Aquisphaera</taxon>
    </lineage>
</organism>
<dbReference type="KEGG" id="agv:OJF2_25610"/>
<keyword evidence="3" id="KW-1185">Reference proteome</keyword>
<keyword evidence="1" id="KW-0732">Signal</keyword>
<evidence type="ECO:0000313" key="3">
    <source>
        <dbReference type="Proteomes" id="UP000324233"/>
    </source>
</evidence>
<feature type="chain" id="PRO_5022742766" description="Lipoprotein" evidence="1">
    <location>
        <begin position="24"/>
        <end position="67"/>
    </location>
</feature>
<evidence type="ECO:0000313" key="2">
    <source>
        <dbReference type="EMBL" id="QEH34028.1"/>
    </source>
</evidence>
<dbReference type="EMBL" id="CP042997">
    <property type="protein sequence ID" value="QEH34028.1"/>
    <property type="molecule type" value="Genomic_DNA"/>
</dbReference>
<sequence length="67" mass="7336" precursor="true">MRPSQFAVAACLCLGLVIFPGCSDGENKPVNNQGSQATPEMEKMRDDMMKNMQAQMKGKFPGNAKKK</sequence>
<dbReference type="Proteomes" id="UP000324233">
    <property type="component" value="Chromosome"/>
</dbReference>
<protein>
    <recommendedName>
        <fullName evidence="4">Lipoprotein</fullName>
    </recommendedName>
</protein>
<gene>
    <name evidence="2" type="ORF">OJF2_25610</name>
</gene>
<reference evidence="2 3" key="1">
    <citation type="submission" date="2019-08" db="EMBL/GenBank/DDBJ databases">
        <title>Deep-cultivation of Planctomycetes and their phenomic and genomic characterization uncovers novel biology.</title>
        <authorList>
            <person name="Wiegand S."/>
            <person name="Jogler M."/>
            <person name="Boedeker C."/>
            <person name="Pinto D."/>
            <person name="Vollmers J."/>
            <person name="Rivas-Marin E."/>
            <person name="Kohn T."/>
            <person name="Peeters S.H."/>
            <person name="Heuer A."/>
            <person name="Rast P."/>
            <person name="Oberbeckmann S."/>
            <person name="Bunk B."/>
            <person name="Jeske O."/>
            <person name="Meyerdierks A."/>
            <person name="Storesund J.E."/>
            <person name="Kallscheuer N."/>
            <person name="Luecker S."/>
            <person name="Lage O.M."/>
            <person name="Pohl T."/>
            <person name="Merkel B.J."/>
            <person name="Hornburger P."/>
            <person name="Mueller R.-W."/>
            <person name="Bruemmer F."/>
            <person name="Labrenz M."/>
            <person name="Spormann A.M."/>
            <person name="Op den Camp H."/>
            <person name="Overmann J."/>
            <person name="Amann R."/>
            <person name="Jetten M.S.M."/>
            <person name="Mascher T."/>
            <person name="Medema M.H."/>
            <person name="Devos D.P."/>
            <person name="Kaster A.-K."/>
            <person name="Ovreas L."/>
            <person name="Rohde M."/>
            <person name="Galperin M.Y."/>
            <person name="Jogler C."/>
        </authorList>
    </citation>
    <scope>NUCLEOTIDE SEQUENCE [LARGE SCALE GENOMIC DNA]</scope>
    <source>
        <strain evidence="2 3">OJF2</strain>
    </source>
</reference>
<feature type="signal peptide" evidence="1">
    <location>
        <begin position="1"/>
        <end position="23"/>
    </location>
</feature>
<evidence type="ECO:0000256" key="1">
    <source>
        <dbReference type="SAM" id="SignalP"/>
    </source>
</evidence>
<evidence type="ECO:0008006" key="4">
    <source>
        <dbReference type="Google" id="ProtNLM"/>
    </source>
</evidence>
<dbReference type="AlphaFoldDB" id="A0A5B9W0E7"/>